<dbReference type="GeneID" id="41960316"/>
<dbReference type="KEGG" id="pgri:PgNI_05374"/>
<gene>
    <name evidence="3" type="ORF">PgNI_05374</name>
</gene>
<sequence length="114" mass="13157">MQIQGLFAIIAASAALFPTIYAASDPYFSPPSESQKCFYTIYRVESINGEKVLVREGVDHSYTGWDAEIKKINVHFDKECNPQYQSSDSSRWVFFKGVRKERHIYPDRLTGKKR</sequence>
<organism evidence="2 3">
    <name type="scientific">Pyricularia grisea</name>
    <name type="common">Crabgrass-specific blast fungus</name>
    <name type="synonym">Magnaporthe grisea</name>
    <dbReference type="NCBI Taxonomy" id="148305"/>
    <lineage>
        <taxon>Eukaryota</taxon>
        <taxon>Fungi</taxon>
        <taxon>Dikarya</taxon>
        <taxon>Ascomycota</taxon>
        <taxon>Pezizomycotina</taxon>
        <taxon>Sordariomycetes</taxon>
        <taxon>Sordariomycetidae</taxon>
        <taxon>Magnaporthales</taxon>
        <taxon>Pyriculariaceae</taxon>
        <taxon>Pyricularia</taxon>
    </lineage>
</organism>
<proteinExistence type="predicted"/>
<keyword evidence="2" id="KW-1185">Reference proteome</keyword>
<reference evidence="3" key="2">
    <citation type="submission" date="2019-10" db="EMBL/GenBank/DDBJ databases">
        <authorList>
            <consortium name="NCBI Genome Project"/>
        </authorList>
    </citation>
    <scope>NUCLEOTIDE SEQUENCE</scope>
    <source>
        <strain evidence="3">NI907</strain>
    </source>
</reference>
<protein>
    <submittedName>
        <fullName evidence="3">Uncharacterized protein</fullName>
    </submittedName>
</protein>
<evidence type="ECO:0000313" key="3">
    <source>
        <dbReference type="RefSeq" id="XP_030982406.1"/>
    </source>
</evidence>
<dbReference type="AlphaFoldDB" id="A0A6P8B599"/>
<reference evidence="3" key="3">
    <citation type="submission" date="2025-08" db="UniProtKB">
        <authorList>
            <consortium name="RefSeq"/>
        </authorList>
    </citation>
    <scope>IDENTIFICATION</scope>
    <source>
        <strain evidence="3">NI907</strain>
    </source>
</reference>
<evidence type="ECO:0000313" key="2">
    <source>
        <dbReference type="Proteomes" id="UP000515153"/>
    </source>
</evidence>
<reference evidence="2 3" key="1">
    <citation type="journal article" date="2019" name="Mol. Biol. Evol.">
        <title>Blast fungal genomes show frequent chromosomal changes, gene gains and losses, and effector gene turnover.</title>
        <authorList>
            <person name="Gomez Luciano L.B."/>
            <person name="Jason Tsai I."/>
            <person name="Chuma I."/>
            <person name="Tosa Y."/>
            <person name="Chen Y.H."/>
            <person name="Li J.Y."/>
            <person name="Li M.Y."/>
            <person name="Jade Lu M.Y."/>
            <person name="Nakayashiki H."/>
            <person name="Li W.H."/>
        </authorList>
    </citation>
    <scope>NUCLEOTIDE SEQUENCE [LARGE SCALE GENOMIC DNA]</scope>
    <source>
        <strain evidence="2 3">NI907</strain>
    </source>
</reference>
<name>A0A6P8B599_PYRGI</name>
<feature type="chain" id="PRO_5027620093" evidence="1">
    <location>
        <begin position="23"/>
        <end position="114"/>
    </location>
</feature>
<evidence type="ECO:0000256" key="1">
    <source>
        <dbReference type="SAM" id="SignalP"/>
    </source>
</evidence>
<keyword evidence="1" id="KW-0732">Signal</keyword>
<dbReference type="Proteomes" id="UP000515153">
    <property type="component" value="Chromosome I"/>
</dbReference>
<feature type="signal peptide" evidence="1">
    <location>
        <begin position="1"/>
        <end position="22"/>
    </location>
</feature>
<accession>A0A6P8B599</accession>
<dbReference type="RefSeq" id="XP_030982406.1">
    <property type="nucleotide sequence ID" value="XM_031125407.1"/>
</dbReference>